<reference evidence="1" key="1">
    <citation type="submission" date="2021-10" db="EMBL/GenBank/DDBJ databases">
        <authorList>
            <person name="Criscuolo A."/>
        </authorList>
    </citation>
    <scope>NUCLEOTIDE SEQUENCE</scope>
    <source>
        <strain evidence="1">CIP111885</strain>
    </source>
</reference>
<evidence type="ECO:0008006" key="3">
    <source>
        <dbReference type="Google" id="ProtNLM"/>
    </source>
</evidence>
<dbReference type="Proteomes" id="UP000789845">
    <property type="component" value="Unassembled WGS sequence"/>
</dbReference>
<proteinExistence type="predicted"/>
<evidence type="ECO:0000313" key="1">
    <source>
        <dbReference type="EMBL" id="CAG9609377.1"/>
    </source>
</evidence>
<dbReference type="RefSeq" id="WP_230497610.1">
    <property type="nucleotide sequence ID" value="NZ_CAKJTG010000018.1"/>
</dbReference>
<dbReference type="AlphaFoldDB" id="A0A9C7LBF1"/>
<keyword evidence="2" id="KW-1185">Reference proteome</keyword>
<protein>
    <recommendedName>
        <fullName evidence="3">DUF4912 domain-containing protein</fullName>
    </recommendedName>
</protein>
<name>A0A9C7LBF1_9BACI</name>
<dbReference type="EMBL" id="CAKJTG010000018">
    <property type="protein sequence ID" value="CAG9609377.1"/>
    <property type="molecule type" value="Genomic_DNA"/>
</dbReference>
<comment type="caution">
    <text evidence="1">The sequence shown here is derived from an EMBL/GenBank/DDBJ whole genome shotgun (WGS) entry which is preliminary data.</text>
</comment>
<sequence>MINEIVQYRRHGMSFRKIAEKLNSTVGKVHYQWIKHGMDDSNIELQTTKDGITKQIETNIQPNKESDSYLVTQLVSNHKLISNWEIATWQKKLSASYFDQINQEIIILRLYDVTDIYFNGSNAHSSYEFRLKKDTTNWTIKGIKQGRSYLTEIGYKVNQNQYFPILRSNAVHNLLGAVEQKDLLRFQHDAFYKERLLQPKWTNKVSTYSYYENINEENENNG</sequence>
<dbReference type="Pfam" id="PF16258">
    <property type="entry name" value="DUF4912"/>
    <property type="match status" value="1"/>
</dbReference>
<evidence type="ECO:0000313" key="2">
    <source>
        <dbReference type="Proteomes" id="UP000789845"/>
    </source>
</evidence>
<dbReference type="InterPro" id="IPR032585">
    <property type="entry name" value="DUF4912"/>
</dbReference>
<gene>
    <name evidence="1" type="ORF">NEOCIP111885_03119</name>
</gene>
<accession>A0A9C7LBF1</accession>
<organism evidence="1 2">
    <name type="scientific">Pseudoneobacillus rhizosphaerae</name>
    <dbReference type="NCBI Taxonomy" id="2880968"/>
    <lineage>
        <taxon>Bacteria</taxon>
        <taxon>Bacillati</taxon>
        <taxon>Bacillota</taxon>
        <taxon>Bacilli</taxon>
        <taxon>Bacillales</taxon>
        <taxon>Bacillaceae</taxon>
        <taxon>Pseudoneobacillus</taxon>
    </lineage>
</organism>